<dbReference type="OrthoDB" id="2016903at2759"/>
<reference evidence="10" key="1">
    <citation type="submission" date="2021-02" db="EMBL/GenBank/DDBJ databases">
        <authorList>
            <person name="Nowell W R."/>
        </authorList>
    </citation>
    <scope>NUCLEOTIDE SEQUENCE</scope>
</reference>
<dbReference type="InterPro" id="IPR000602">
    <property type="entry name" value="Glyco_hydro_38_N"/>
</dbReference>
<dbReference type="InterPro" id="IPR027291">
    <property type="entry name" value="Glyco_hydro_38_N_sf"/>
</dbReference>
<proteinExistence type="inferred from homology"/>
<dbReference type="Pfam" id="PF09261">
    <property type="entry name" value="Alpha-mann_mid"/>
    <property type="match status" value="1"/>
</dbReference>
<evidence type="ECO:0000256" key="5">
    <source>
        <dbReference type="ARBA" id="ARBA00023157"/>
    </source>
</evidence>
<dbReference type="Proteomes" id="UP000663882">
    <property type="component" value="Unassembled WGS sequence"/>
</dbReference>
<dbReference type="SMART" id="SM00872">
    <property type="entry name" value="Alpha-mann_mid"/>
    <property type="match status" value="1"/>
</dbReference>
<evidence type="ECO:0000313" key="11">
    <source>
        <dbReference type="EMBL" id="CAF3744749.1"/>
    </source>
</evidence>
<comment type="similarity">
    <text evidence="1 7">Belongs to the glycosyl hydrolase 38 family.</text>
</comment>
<dbReference type="FunFam" id="1.20.1270.50:FF:000002">
    <property type="entry name" value="Alpha-mannosidase"/>
    <property type="match status" value="1"/>
</dbReference>
<feature type="transmembrane region" description="Helical" evidence="8">
    <location>
        <begin position="21"/>
        <end position="37"/>
    </location>
</feature>
<dbReference type="Gene3D" id="1.20.1270.50">
    <property type="entry name" value="Glycoside hydrolase family 38, central domain"/>
    <property type="match status" value="2"/>
</dbReference>
<gene>
    <name evidence="11" type="ORF">OTI717_LOCUS15235</name>
    <name evidence="10" type="ORF">RFH988_LOCUS3871</name>
</gene>
<evidence type="ECO:0000256" key="4">
    <source>
        <dbReference type="ARBA" id="ARBA00022833"/>
    </source>
</evidence>
<dbReference type="PANTHER" id="PTHR11607:SF3">
    <property type="entry name" value="LYSOSOMAL ALPHA-MANNOSIDASE"/>
    <property type="match status" value="1"/>
</dbReference>
<accession>A0A813SUL3</accession>
<dbReference type="InterPro" id="IPR015341">
    <property type="entry name" value="Glyco_hydro_38_cen"/>
</dbReference>
<dbReference type="Gene3D" id="2.60.40.1180">
    <property type="entry name" value="Golgi alpha-mannosidase II"/>
    <property type="match status" value="1"/>
</dbReference>
<dbReference type="InterPro" id="IPR011682">
    <property type="entry name" value="Glyco_hydro_38_C"/>
</dbReference>
<keyword evidence="6 7" id="KW-0326">Glycosidase</keyword>
<evidence type="ECO:0000256" key="1">
    <source>
        <dbReference type="ARBA" id="ARBA00009792"/>
    </source>
</evidence>
<dbReference type="EMBL" id="CAJNOO010000096">
    <property type="protein sequence ID" value="CAF0800030.1"/>
    <property type="molecule type" value="Genomic_DNA"/>
</dbReference>
<dbReference type="GO" id="GO:0006013">
    <property type="term" value="P:mannose metabolic process"/>
    <property type="evidence" value="ECO:0007669"/>
    <property type="project" value="InterPro"/>
</dbReference>
<comment type="caution">
    <text evidence="10">The sequence shown here is derived from an EMBL/GenBank/DDBJ whole genome shotgun (WGS) entry which is preliminary data.</text>
</comment>
<dbReference type="InterPro" id="IPR011013">
    <property type="entry name" value="Gal_mutarotase_sf_dom"/>
</dbReference>
<protein>
    <recommendedName>
        <fullName evidence="7">Alpha-mannosidase</fullName>
        <ecNumber evidence="7">3.2.1.-</ecNumber>
    </recommendedName>
</protein>
<dbReference type="InterPro" id="IPR050843">
    <property type="entry name" value="Glycosyl_Hydrlase_38"/>
</dbReference>
<comment type="cofactor">
    <cofactor evidence="7">
        <name>Zn(2+)</name>
        <dbReference type="ChEBI" id="CHEBI:29105"/>
    </cofactor>
    <text evidence="7">Binds 1 zinc ion per subunit.</text>
</comment>
<name>A0A813SUL3_9BILA</name>
<evidence type="ECO:0000313" key="12">
    <source>
        <dbReference type="Proteomes" id="UP000663882"/>
    </source>
</evidence>
<sequence>MHTFHRLFVRSTRSAKYRKQLVTLITIVSFFGFFLYIREEYNAQKENNEENIISKNNVVLPEDKQPNQIMSSKSKNCAYQNCPKLREDVINVHVICHTHLDPGWLNSVDGYFFGIQHNLNQQKEGQAYRHVMPSVLTIFNNVVSALLENAQRRFVMVEMSFIWRWWKRLDEDYKKIIRKLFNDGRIDIAGGSWVSNDEAVSHYSAMIDQCTFGFRFVKNELRTCSQPAVAWQLDLFGHGREINSLFAQMGYDAILFGRLDYQEKEQRTTEKTLQMIWKINENAPKNERWLFTGILPNLYHPPETLGLRSDVAGSLLRSSDVDTMQESASVYSKNLLEALKIQQKKYNSSNIVILYGGDFEYEDATQYFQNIDAMIDTINNIQNTTNDEKKFYVHYSTPTCFLHALSQEKRSWPVREGDFLSYAHRAHAFWTGFYTSRPGIKYYERSLGAFYQSLRQLSIVANQIDFHGLFELAEIMSLLQHHDTITGTSPMVHIDDALRRMHRAEKNGQALALSLYQHILTPSMTKNWSTPLIFCQLNESYCKPLADIDKFSAIVYNPSSISNQVWIRIPVAEQQTISLDVDNVKKFSIDAVEFGTIGLSPMHESIPIVHKRDQLQELIVRVHVPPLSLQAVPFIISKQKQNVEQLIMATTSCSIENQHYILKVNERGVIISLQVKSINKEIDFTQHFGYYTSSSSDDISAQASGLYVFRPIGTNPPQKVNITHFYCFKRKGYEEIIQVYSSYVYQAIRLLDNSPYIEFEWIVGRLHMNVELVTSYQSKDLNNNGIFYTDSSGRSLMKRIRDQRDGYRFKQSEKSAGNYYPLVTGIMIKDEKQDLHMSIITDRAQGGGSINDGQVEIMLHRRVLTDDSLGVSETLNEPGIDGQGLVVRGRHLLSVAKPDDSMQFFREYALKSVWRPIIAFRNDSNDQPLDYKTWSLLKTELPPQVNILTIEPLSQEKNILTILFRIEHIYDRNEHSKLSKSISIQIHKIFNKYKLLKANEVTLGANMNKNEAYDRLKWTLNSTYEDKNGYKETPTFDGQIIHLYPMQIRSFIIKLTKH</sequence>
<dbReference type="InterPro" id="IPR037094">
    <property type="entry name" value="Glyco_hydro_38_cen_sf"/>
</dbReference>
<dbReference type="GO" id="GO:0046872">
    <property type="term" value="F:metal ion binding"/>
    <property type="evidence" value="ECO:0007669"/>
    <property type="project" value="UniProtKB-KW"/>
</dbReference>
<keyword evidence="8" id="KW-0472">Membrane</keyword>
<dbReference type="AlphaFoldDB" id="A0A813SUL3"/>
<dbReference type="EMBL" id="CAJOAX010001779">
    <property type="protein sequence ID" value="CAF3744749.1"/>
    <property type="molecule type" value="Genomic_DNA"/>
</dbReference>
<dbReference type="PANTHER" id="PTHR11607">
    <property type="entry name" value="ALPHA-MANNOSIDASE"/>
    <property type="match status" value="1"/>
</dbReference>
<evidence type="ECO:0000313" key="10">
    <source>
        <dbReference type="EMBL" id="CAF0800030.1"/>
    </source>
</evidence>
<dbReference type="Gene3D" id="2.60.40.1360">
    <property type="match status" value="1"/>
</dbReference>
<keyword evidence="2 7" id="KW-0479">Metal-binding</keyword>
<dbReference type="SUPFAM" id="SSF88713">
    <property type="entry name" value="Glycoside hydrolase/deacetylase"/>
    <property type="match status" value="1"/>
</dbReference>
<feature type="domain" description="Glycoside hydrolase family 38 central" evidence="9">
    <location>
        <begin position="428"/>
        <end position="501"/>
    </location>
</feature>
<dbReference type="InterPro" id="IPR028995">
    <property type="entry name" value="Glyco_hydro_57/38_cen_sf"/>
</dbReference>
<keyword evidence="5" id="KW-1015">Disulfide bond</keyword>
<evidence type="ECO:0000256" key="8">
    <source>
        <dbReference type="SAM" id="Phobius"/>
    </source>
</evidence>
<dbReference type="GO" id="GO:0005764">
    <property type="term" value="C:lysosome"/>
    <property type="evidence" value="ECO:0007669"/>
    <property type="project" value="TreeGrafter"/>
</dbReference>
<dbReference type="Pfam" id="PF07748">
    <property type="entry name" value="Glyco_hydro_38C"/>
    <property type="match status" value="1"/>
</dbReference>
<evidence type="ECO:0000256" key="6">
    <source>
        <dbReference type="ARBA" id="ARBA00023295"/>
    </source>
</evidence>
<dbReference type="GO" id="GO:0030246">
    <property type="term" value="F:carbohydrate binding"/>
    <property type="evidence" value="ECO:0007669"/>
    <property type="project" value="InterPro"/>
</dbReference>
<dbReference type="EC" id="3.2.1.-" evidence="7"/>
<dbReference type="InterPro" id="IPR013780">
    <property type="entry name" value="Glyco_hydro_b"/>
</dbReference>
<evidence type="ECO:0000256" key="7">
    <source>
        <dbReference type="RuleBase" id="RU361199"/>
    </source>
</evidence>
<evidence type="ECO:0000256" key="3">
    <source>
        <dbReference type="ARBA" id="ARBA00022801"/>
    </source>
</evidence>
<dbReference type="GO" id="GO:0004559">
    <property type="term" value="F:alpha-mannosidase activity"/>
    <property type="evidence" value="ECO:0007669"/>
    <property type="project" value="InterPro"/>
</dbReference>
<dbReference type="Gene3D" id="2.70.98.30">
    <property type="entry name" value="Golgi alpha-mannosidase II, domain 4"/>
    <property type="match status" value="1"/>
</dbReference>
<dbReference type="Gene3D" id="3.20.110.10">
    <property type="entry name" value="Glycoside hydrolase 38, N terminal domain"/>
    <property type="match status" value="1"/>
</dbReference>
<evidence type="ECO:0000256" key="2">
    <source>
        <dbReference type="ARBA" id="ARBA00022723"/>
    </source>
</evidence>
<keyword evidence="3 7" id="KW-0378">Hydrolase</keyword>
<keyword evidence="4 7" id="KW-0862">Zinc</keyword>
<keyword evidence="8" id="KW-0812">Transmembrane</keyword>
<dbReference type="Proteomes" id="UP000663823">
    <property type="component" value="Unassembled WGS sequence"/>
</dbReference>
<dbReference type="InterPro" id="IPR011330">
    <property type="entry name" value="Glyco_hydro/deAcase_b/a-brl"/>
</dbReference>
<dbReference type="Pfam" id="PF01074">
    <property type="entry name" value="Glyco_hydro_38N"/>
    <property type="match status" value="1"/>
</dbReference>
<dbReference type="SUPFAM" id="SSF74650">
    <property type="entry name" value="Galactose mutarotase-like"/>
    <property type="match status" value="1"/>
</dbReference>
<evidence type="ECO:0000259" key="9">
    <source>
        <dbReference type="SMART" id="SM00872"/>
    </source>
</evidence>
<keyword evidence="8" id="KW-1133">Transmembrane helix</keyword>
<dbReference type="SUPFAM" id="SSF88688">
    <property type="entry name" value="Families 57/38 glycoside transferase middle domain"/>
    <property type="match status" value="1"/>
</dbReference>
<organism evidence="10 12">
    <name type="scientific">Rotaria sordida</name>
    <dbReference type="NCBI Taxonomy" id="392033"/>
    <lineage>
        <taxon>Eukaryota</taxon>
        <taxon>Metazoa</taxon>
        <taxon>Spiralia</taxon>
        <taxon>Gnathifera</taxon>
        <taxon>Rotifera</taxon>
        <taxon>Eurotatoria</taxon>
        <taxon>Bdelloidea</taxon>
        <taxon>Philodinida</taxon>
        <taxon>Philodinidae</taxon>
        <taxon>Rotaria</taxon>
    </lineage>
</organism>